<gene>
    <name evidence="2" type="ORF">CLV30_11940</name>
</gene>
<evidence type="ECO:0000313" key="3">
    <source>
        <dbReference type="Proteomes" id="UP000243528"/>
    </source>
</evidence>
<feature type="transmembrane region" description="Helical" evidence="1">
    <location>
        <begin position="211"/>
        <end position="233"/>
    </location>
</feature>
<feature type="transmembrane region" description="Helical" evidence="1">
    <location>
        <begin position="58"/>
        <end position="79"/>
    </location>
</feature>
<evidence type="ECO:0000313" key="2">
    <source>
        <dbReference type="EMBL" id="PSK98658.1"/>
    </source>
</evidence>
<feature type="transmembrane region" description="Helical" evidence="1">
    <location>
        <begin position="123"/>
        <end position="143"/>
    </location>
</feature>
<feature type="transmembrane region" description="Helical" evidence="1">
    <location>
        <begin position="99"/>
        <end position="117"/>
    </location>
</feature>
<sequence>MAIRGDLAEYERQFRRSGLPLFIEDYSASEDIFTRAAPLLALVFVGEMFGATELEWPLLLNAAAALGGLMILVVAFGLFNRARHRPFLSLPRQVGRPELAAFVVIPALLPVIFGFQWHQSLALLAGNGALLVLIFSLVLFVNAEMWQMFASMPQAFVWVVIALVLGLGLMFLVMRAPGLVRELEHDLNTSEQPLSRRQRVNVGLTLVVSQALQVLVVSSGVGAFFVVFGVLAVTPEVGESWAGTDGAWHHPFELLGHDVQITETLLRVAGGMAAFTGLYYAISIWTDATYRDEFLEAVTVEMRGVFEARARYLALRTIPAGDTGPEVDRRP</sequence>
<reference evidence="2 3" key="1">
    <citation type="submission" date="2018-03" db="EMBL/GenBank/DDBJ databases">
        <title>Genomic Encyclopedia of Archaeal and Bacterial Type Strains, Phase II (KMG-II): from individual species to whole genera.</title>
        <authorList>
            <person name="Goeker M."/>
        </authorList>
    </citation>
    <scope>NUCLEOTIDE SEQUENCE [LARGE SCALE GENOMIC DNA]</scope>
    <source>
        <strain evidence="2 3">DSM 45211</strain>
    </source>
</reference>
<evidence type="ECO:0000256" key="1">
    <source>
        <dbReference type="SAM" id="Phobius"/>
    </source>
</evidence>
<feature type="transmembrane region" description="Helical" evidence="1">
    <location>
        <begin position="155"/>
        <end position="174"/>
    </location>
</feature>
<evidence type="ECO:0008006" key="4">
    <source>
        <dbReference type="Google" id="ProtNLM"/>
    </source>
</evidence>
<keyword evidence="3" id="KW-1185">Reference proteome</keyword>
<proteinExistence type="predicted"/>
<dbReference type="EMBL" id="PYGE01000019">
    <property type="protein sequence ID" value="PSK98658.1"/>
    <property type="molecule type" value="Genomic_DNA"/>
</dbReference>
<dbReference type="AlphaFoldDB" id="A0A2P8DN54"/>
<dbReference type="OrthoDB" id="3268838at2"/>
<dbReference type="Proteomes" id="UP000243528">
    <property type="component" value="Unassembled WGS sequence"/>
</dbReference>
<dbReference type="RefSeq" id="WP_106539143.1">
    <property type="nucleotide sequence ID" value="NZ_PYGE01000019.1"/>
</dbReference>
<keyword evidence="1" id="KW-0812">Transmembrane</keyword>
<organism evidence="2 3">
    <name type="scientific">Haloactinopolyspora alba</name>
    <dbReference type="NCBI Taxonomy" id="648780"/>
    <lineage>
        <taxon>Bacteria</taxon>
        <taxon>Bacillati</taxon>
        <taxon>Actinomycetota</taxon>
        <taxon>Actinomycetes</taxon>
        <taxon>Jiangellales</taxon>
        <taxon>Jiangellaceae</taxon>
        <taxon>Haloactinopolyspora</taxon>
    </lineage>
</organism>
<keyword evidence="1" id="KW-1133">Transmembrane helix</keyword>
<accession>A0A2P8DN54</accession>
<name>A0A2P8DN54_9ACTN</name>
<protein>
    <recommendedName>
        <fullName evidence="4">Integral membrane protein</fullName>
    </recommendedName>
</protein>
<comment type="caution">
    <text evidence="2">The sequence shown here is derived from an EMBL/GenBank/DDBJ whole genome shotgun (WGS) entry which is preliminary data.</text>
</comment>
<keyword evidence="1" id="KW-0472">Membrane</keyword>